<comment type="caution">
    <text evidence="1">The sequence shown here is derived from an EMBL/GenBank/DDBJ whole genome shotgun (WGS) entry which is preliminary data.</text>
</comment>
<dbReference type="InterPro" id="IPR029033">
    <property type="entry name" value="His_PPase_superfam"/>
</dbReference>
<dbReference type="Pfam" id="PF00300">
    <property type="entry name" value="His_Phos_1"/>
    <property type="match status" value="1"/>
</dbReference>
<organism evidence="1 2">
    <name type="scientific">Paenibacillus vulneris</name>
    <dbReference type="NCBI Taxonomy" id="1133364"/>
    <lineage>
        <taxon>Bacteria</taxon>
        <taxon>Bacillati</taxon>
        <taxon>Bacillota</taxon>
        <taxon>Bacilli</taxon>
        <taxon>Bacillales</taxon>
        <taxon>Paenibacillaceae</taxon>
        <taxon>Paenibacillus</taxon>
    </lineage>
</organism>
<evidence type="ECO:0000313" key="1">
    <source>
        <dbReference type="EMBL" id="MFD1220746.1"/>
    </source>
</evidence>
<dbReference type="EMBL" id="JBHTLU010000013">
    <property type="protein sequence ID" value="MFD1220746.1"/>
    <property type="molecule type" value="Genomic_DNA"/>
</dbReference>
<accession>A0ABW3UJI7</accession>
<keyword evidence="2" id="KW-1185">Reference proteome</keyword>
<name>A0ABW3UJI7_9BACL</name>
<protein>
    <submittedName>
        <fullName evidence="1">Histidine phosphatase family protein</fullName>
    </submittedName>
</protein>
<dbReference type="InterPro" id="IPR013078">
    <property type="entry name" value="His_Pase_superF_clade-1"/>
</dbReference>
<gene>
    <name evidence="1" type="ORF">ACFQ4B_11485</name>
</gene>
<sequence>MKYLECYNKYETDWNVEHRMQRHQGSALTELGVQQALWLRAW</sequence>
<evidence type="ECO:0000313" key="2">
    <source>
        <dbReference type="Proteomes" id="UP001597180"/>
    </source>
</evidence>
<proteinExistence type="predicted"/>
<dbReference type="SUPFAM" id="SSF53254">
    <property type="entry name" value="Phosphoglycerate mutase-like"/>
    <property type="match status" value="1"/>
</dbReference>
<dbReference type="Gene3D" id="3.40.50.1240">
    <property type="entry name" value="Phosphoglycerate mutase-like"/>
    <property type="match status" value="1"/>
</dbReference>
<dbReference type="RefSeq" id="WP_345587312.1">
    <property type="nucleotide sequence ID" value="NZ_BAABJG010000006.1"/>
</dbReference>
<dbReference type="Proteomes" id="UP001597180">
    <property type="component" value="Unassembled WGS sequence"/>
</dbReference>
<reference evidence="2" key="1">
    <citation type="journal article" date="2019" name="Int. J. Syst. Evol. Microbiol.">
        <title>The Global Catalogue of Microorganisms (GCM) 10K type strain sequencing project: providing services to taxonomists for standard genome sequencing and annotation.</title>
        <authorList>
            <consortium name="The Broad Institute Genomics Platform"/>
            <consortium name="The Broad Institute Genome Sequencing Center for Infectious Disease"/>
            <person name="Wu L."/>
            <person name="Ma J."/>
        </authorList>
    </citation>
    <scope>NUCLEOTIDE SEQUENCE [LARGE SCALE GENOMIC DNA]</scope>
    <source>
        <strain evidence="2">CCUG 53270</strain>
    </source>
</reference>